<feature type="compositionally biased region" description="Basic and acidic residues" evidence="1">
    <location>
        <begin position="63"/>
        <end position="76"/>
    </location>
</feature>
<gene>
    <name evidence="2" type="ORF">L198_07288</name>
</gene>
<protein>
    <submittedName>
        <fullName evidence="2">Uncharacterized protein</fullName>
    </submittedName>
</protein>
<dbReference type="Proteomes" id="UP000094819">
    <property type="component" value="Unassembled WGS sequence"/>
</dbReference>
<dbReference type="GeneID" id="30196499"/>
<dbReference type="RefSeq" id="XP_019028776.1">
    <property type="nucleotide sequence ID" value="XM_019179295.1"/>
</dbReference>
<dbReference type="AlphaFoldDB" id="A0A1E3IDB2"/>
<evidence type="ECO:0000313" key="2">
    <source>
        <dbReference type="EMBL" id="ODN86593.1"/>
    </source>
</evidence>
<comment type="caution">
    <text evidence="2">The sequence shown here is derived from an EMBL/GenBank/DDBJ whole genome shotgun (WGS) entry which is preliminary data.</text>
</comment>
<keyword evidence="3" id="KW-1185">Reference proteome</keyword>
<evidence type="ECO:0000256" key="1">
    <source>
        <dbReference type="SAM" id="MobiDB-lite"/>
    </source>
</evidence>
<dbReference type="EMBL" id="AWGH01000031">
    <property type="protein sequence ID" value="ODN86593.1"/>
    <property type="molecule type" value="Genomic_DNA"/>
</dbReference>
<reference evidence="2 3" key="1">
    <citation type="submission" date="2016-06" db="EMBL/GenBank/DDBJ databases">
        <title>Evolution of pathogenesis and genome organization in the Tremellales.</title>
        <authorList>
            <person name="Cuomo C."/>
            <person name="Litvintseva A."/>
            <person name="Heitman J."/>
            <person name="Chen Y."/>
            <person name="Sun S."/>
            <person name="Springer D."/>
            <person name="Dromer F."/>
            <person name="Young S."/>
            <person name="Zeng Q."/>
            <person name="Chapman S."/>
            <person name="Gujja S."/>
            <person name="Saif S."/>
            <person name="Birren B."/>
        </authorList>
    </citation>
    <scope>NUCLEOTIDE SEQUENCE [LARGE SCALE GENOMIC DNA]</scope>
    <source>
        <strain evidence="2 3">CBS 7118</strain>
    </source>
</reference>
<proteinExistence type="predicted"/>
<evidence type="ECO:0000313" key="3">
    <source>
        <dbReference type="Proteomes" id="UP000094819"/>
    </source>
</evidence>
<name>A0A1E3IDB2_9TREE</name>
<accession>A0A1E3IDB2</accession>
<feature type="region of interest" description="Disordered" evidence="1">
    <location>
        <begin position="52"/>
        <end position="76"/>
    </location>
</feature>
<sequence length="76" mass="8452">MSLPILPILPSLQTRPGAPSRYSSIRHRRGWLASAFLGETVGVFQLVGGEVGVHEEEEEEEGERERLVVQPGRVEE</sequence>
<organism evidence="2 3">
    <name type="scientific">Cryptococcus wingfieldii CBS 7118</name>
    <dbReference type="NCBI Taxonomy" id="1295528"/>
    <lineage>
        <taxon>Eukaryota</taxon>
        <taxon>Fungi</taxon>
        <taxon>Dikarya</taxon>
        <taxon>Basidiomycota</taxon>
        <taxon>Agaricomycotina</taxon>
        <taxon>Tremellomycetes</taxon>
        <taxon>Tremellales</taxon>
        <taxon>Cryptococcaceae</taxon>
        <taxon>Cryptococcus</taxon>
    </lineage>
</organism>